<proteinExistence type="predicted"/>
<keyword evidence="3" id="KW-1185">Reference proteome</keyword>
<gene>
    <name evidence="2" type="ORF">Ga0080574_TMP1005</name>
</gene>
<dbReference type="OrthoDB" id="7876721at2"/>
<dbReference type="AlphaFoldDB" id="A0A1P8UPM0"/>
<dbReference type="RefSeq" id="WP_076695782.1">
    <property type="nucleotide sequence ID" value="NZ_CP015093.1"/>
</dbReference>
<keyword evidence="1" id="KW-1133">Transmembrane helix</keyword>
<reference evidence="2 3" key="1">
    <citation type="submission" date="2016-04" db="EMBL/GenBank/DDBJ databases">
        <title>Deep-sea bacteria in the southern Pacific.</title>
        <authorList>
            <person name="Tang K."/>
        </authorList>
    </citation>
    <scope>NUCLEOTIDE SEQUENCE [LARGE SCALE GENOMIC DNA]</scope>
    <source>
        <strain evidence="2 3">JLT2014</strain>
    </source>
</reference>
<evidence type="ECO:0000313" key="3">
    <source>
        <dbReference type="Proteomes" id="UP000187059"/>
    </source>
</evidence>
<sequence length="64" mass="6549">MIQQLALQSLGTGVGVFIGVLIGLGMRKRKGKTDGLLAGSVFVTASAAAGLAMIVMMAMKYFTG</sequence>
<keyword evidence="1" id="KW-0472">Membrane</keyword>
<dbReference type="STRING" id="1250539.Ga0080574_TMP1005"/>
<evidence type="ECO:0000313" key="2">
    <source>
        <dbReference type="EMBL" id="APZ51339.1"/>
    </source>
</evidence>
<accession>A0A1P8UPM0</accession>
<organism evidence="2 3">
    <name type="scientific">Salipiger abyssi</name>
    <dbReference type="NCBI Taxonomy" id="1250539"/>
    <lineage>
        <taxon>Bacteria</taxon>
        <taxon>Pseudomonadati</taxon>
        <taxon>Pseudomonadota</taxon>
        <taxon>Alphaproteobacteria</taxon>
        <taxon>Rhodobacterales</taxon>
        <taxon>Roseobacteraceae</taxon>
        <taxon>Salipiger</taxon>
    </lineage>
</organism>
<keyword evidence="1" id="KW-0812">Transmembrane</keyword>
<feature type="transmembrane region" description="Helical" evidence="1">
    <location>
        <begin position="6"/>
        <end position="24"/>
    </location>
</feature>
<dbReference type="Proteomes" id="UP000187059">
    <property type="component" value="Chromosome"/>
</dbReference>
<dbReference type="KEGG" id="paby:Ga0080574_TMP1005"/>
<name>A0A1P8UPM0_9RHOB</name>
<feature type="transmembrane region" description="Helical" evidence="1">
    <location>
        <begin position="36"/>
        <end position="59"/>
    </location>
</feature>
<dbReference type="EMBL" id="CP015093">
    <property type="protein sequence ID" value="APZ51339.1"/>
    <property type="molecule type" value="Genomic_DNA"/>
</dbReference>
<protein>
    <submittedName>
        <fullName evidence="2">Uncharacterized protein</fullName>
    </submittedName>
</protein>
<evidence type="ECO:0000256" key="1">
    <source>
        <dbReference type="SAM" id="Phobius"/>
    </source>
</evidence>